<feature type="domain" description="Tripartite ATP-independent periplasmic transporters DctQ component" evidence="9">
    <location>
        <begin position="3"/>
        <end position="110"/>
    </location>
</feature>
<evidence type="ECO:0000313" key="10">
    <source>
        <dbReference type="EMBL" id="GAI30079.1"/>
    </source>
</evidence>
<dbReference type="EMBL" id="BARV01016707">
    <property type="protein sequence ID" value="GAI30079.1"/>
    <property type="molecule type" value="Genomic_DNA"/>
</dbReference>
<sequence>NIPVFGAEELARYIMFYMVMLGSAVAFREEIHPALLFVIQKFPIKFLRIWNFIKDIIIIIILIIIFKEGYLMALNEVIMKSPALRISFFWVYLAFPIGALLMIFQIIANYIFGKKTVKIEQKII</sequence>
<dbReference type="PANTHER" id="PTHR35011">
    <property type="entry name" value="2,3-DIKETO-L-GULONATE TRAP TRANSPORTER SMALL PERMEASE PROTEIN YIAM"/>
    <property type="match status" value="1"/>
</dbReference>
<feature type="non-terminal residue" evidence="10">
    <location>
        <position position="1"/>
    </location>
</feature>
<protein>
    <recommendedName>
        <fullName evidence="9">Tripartite ATP-independent periplasmic transporters DctQ component domain-containing protein</fullName>
    </recommendedName>
</protein>
<dbReference type="Pfam" id="PF04290">
    <property type="entry name" value="DctQ"/>
    <property type="match status" value="1"/>
</dbReference>
<dbReference type="GO" id="GO:0022857">
    <property type="term" value="F:transmembrane transporter activity"/>
    <property type="evidence" value="ECO:0007669"/>
    <property type="project" value="TreeGrafter"/>
</dbReference>
<keyword evidence="6 8" id="KW-1133">Transmembrane helix</keyword>
<dbReference type="GO" id="GO:0005886">
    <property type="term" value="C:plasma membrane"/>
    <property type="evidence" value="ECO:0007669"/>
    <property type="project" value="UniProtKB-SubCell"/>
</dbReference>
<evidence type="ECO:0000256" key="1">
    <source>
        <dbReference type="ARBA" id="ARBA00004429"/>
    </source>
</evidence>
<evidence type="ECO:0000256" key="5">
    <source>
        <dbReference type="ARBA" id="ARBA00022692"/>
    </source>
</evidence>
<keyword evidence="3" id="KW-1003">Cell membrane</keyword>
<keyword evidence="7 8" id="KW-0472">Membrane</keyword>
<keyword evidence="4" id="KW-0997">Cell inner membrane</keyword>
<evidence type="ECO:0000256" key="6">
    <source>
        <dbReference type="ARBA" id="ARBA00022989"/>
    </source>
</evidence>
<dbReference type="GO" id="GO:0015740">
    <property type="term" value="P:C4-dicarboxylate transport"/>
    <property type="evidence" value="ECO:0007669"/>
    <property type="project" value="TreeGrafter"/>
</dbReference>
<organism evidence="10">
    <name type="scientific">marine sediment metagenome</name>
    <dbReference type="NCBI Taxonomy" id="412755"/>
    <lineage>
        <taxon>unclassified sequences</taxon>
        <taxon>metagenomes</taxon>
        <taxon>ecological metagenomes</taxon>
    </lineage>
</organism>
<proteinExistence type="predicted"/>
<feature type="transmembrane region" description="Helical" evidence="8">
    <location>
        <begin position="12"/>
        <end position="28"/>
    </location>
</feature>
<evidence type="ECO:0000256" key="2">
    <source>
        <dbReference type="ARBA" id="ARBA00022448"/>
    </source>
</evidence>
<evidence type="ECO:0000259" key="9">
    <source>
        <dbReference type="Pfam" id="PF04290"/>
    </source>
</evidence>
<accession>X1PGR0</accession>
<dbReference type="InterPro" id="IPR007387">
    <property type="entry name" value="TRAP_DctQ"/>
</dbReference>
<gene>
    <name evidence="10" type="ORF">S06H3_28603</name>
</gene>
<evidence type="ECO:0000256" key="7">
    <source>
        <dbReference type="ARBA" id="ARBA00023136"/>
    </source>
</evidence>
<comment type="caution">
    <text evidence="10">The sequence shown here is derived from an EMBL/GenBank/DDBJ whole genome shotgun (WGS) entry which is preliminary data.</text>
</comment>
<dbReference type="PANTHER" id="PTHR35011:SF2">
    <property type="entry name" value="2,3-DIKETO-L-GULONATE TRAP TRANSPORTER SMALL PERMEASE PROTEIN YIAM"/>
    <property type="match status" value="1"/>
</dbReference>
<reference evidence="10" key="1">
    <citation type="journal article" date="2014" name="Front. Microbiol.">
        <title>High frequency of phylogenetically diverse reductive dehalogenase-homologous genes in deep subseafloor sedimentary metagenomes.</title>
        <authorList>
            <person name="Kawai M."/>
            <person name="Futagami T."/>
            <person name="Toyoda A."/>
            <person name="Takaki Y."/>
            <person name="Nishi S."/>
            <person name="Hori S."/>
            <person name="Arai W."/>
            <person name="Tsubouchi T."/>
            <person name="Morono Y."/>
            <person name="Uchiyama I."/>
            <person name="Ito T."/>
            <person name="Fujiyama A."/>
            <person name="Inagaki F."/>
            <person name="Takami H."/>
        </authorList>
    </citation>
    <scope>NUCLEOTIDE SEQUENCE</scope>
    <source>
        <strain evidence="10">Expedition CK06-06</strain>
    </source>
</reference>
<evidence type="ECO:0000256" key="3">
    <source>
        <dbReference type="ARBA" id="ARBA00022475"/>
    </source>
</evidence>
<dbReference type="AlphaFoldDB" id="X1PGR0"/>
<keyword evidence="5 8" id="KW-0812">Transmembrane</keyword>
<feature type="transmembrane region" description="Helical" evidence="8">
    <location>
        <begin position="49"/>
        <end position="66"/>
    </location>
</feature>
<keyword evidence="2" id="KW-0813">Transport</keyword>
<name>X1PGR0_9ZZZZ</name>
<feature type="transmembrane region" description="Helical" evidence="8">
    <location>
        <begin position="86"/>
        <end position="112"/>
    </location>
</feature>
<evidence type="ECO:0000256" key="4">
    <source>
        <dbReference type="ARBA" id="ARBA00022519"/>
    </source>
</evidence>
<comment type="subcellular location">
    <subcellularLocation>
        <location evidence="1">Cell inner membrane</location>
        <topology evidence="1">Multi-pass membrane protein</topology>
    </subcellularLocation>
</comment>
<evidence type="ECO:0000256" key="8">
    <source>
        <dbReference type="SAM" id="Phobius"/>
    </source>
</evidence>
<dbReference type="InterPro" id="IPR055348">
    <property type="entry name" value="DctQ"/>
</dbReference>